<protein>
    <submittedName>
        <fullName evidence="1">Uncharacterized protein</fullName>
    </submittedName>
</protein>
<comment type="caution">
    <text evidence="1">The sequence shown here is derived from an EMBL/GenBank/DDBJ whole genome shotgun (WGS) entry which is preliminary data.</text>
</comment>
<accession>A0AAW1RDI3</accession>
<proteinExistence type="predicted"/>
<dbReference type="EMBL" id="JALJOS010000013">
    <property type="protein sequence ID" value="KAK9831713.1"/>
    <property type="molecule type" value="Genomic_DNA"/>
</dbReference>
<keyword evidence="2" id="KW-1185">Reference proteome</keyword>
<evidence type="ECO:0000313" key="2">
    <source>
        <dbReference type="Proteomes" id="UP001438707"/>
    </source>
</evidence>
<evidence type="ECO:0000313" key="1">
    <source>
        <dbReference type="EMBL" id="KAK9831713.1"/>
    </source>
</evidence>
<dbReference type="Proteomes" id="UP001438707">
    <property type="component" value="Unassembled WGS sequence"/>
</dbReference>
<dbReference type="AlphaFoldDB" id="A0AAW1RDI3"/>
<name>A0AAW1RDI3_9CHLO</name>
<gene>
    <name evidence="1" type="ORF">WJX74_006816</name>
</gene>
<reference evidence="1 2" key="1">
    <citation type="journal article" date="2024" name="Nat. Commun.">
        <title>Phylogenomics reveals the evolutionary origins of lichenization in chlorophyte algae.</title>
        <authorList>
            <person name="Puginier C."/>
            <person name="Libourel C."/>
            <person name="Otte J."/>
            <person name="Skaloud P."/>
            <person name="Haon M."/>
            <person name="Grisel S."/>
            <person name="Petersen M."/>
            <person name="Berrin J.G."/>
            <person name="Delaux P.M."/>
            <person name="Dal Grande F."/>
            <person name="Keller J."/>
        </authorList>
    </citation>
    <scope>NUCLEOTIDE SEQUENCE [LARGE SCALE GENOMIC DNA]</scope>
    <source>
        <strain evidence="1 2">SAG 2145</strain>
    </source>
</reference>
<organism evidence="1 2">
    <name type="scientific">Apatococcus lobatus</name>
    <dbReference type="NCBI Taxonomy" id="904363"/>
    <lineage>
        <taxon>Eukaryota</taxon>
        <taxon>Viridiplantae</taxon>
        <taxon>Chlorophyta</taxon>
        <taxon>core chlorophytes</taxon>
        <taxon>Trebouxiophyceae</taxon>
        <taxon>Chlorellales</taxon>
        <taxon>Chlorellaceae</taxon>
        <taxon>Apatococcus</taxon>
    </lineage>
</organism>
<sequence length="145" mass="15907">MVHVQQKPSDHSLSGHKNRYVRGSRTALCAGVSGLEASLSSQSSFWTSSDRSDALRPLTVGNTGPLAPQQFCHHQDKTRPCRTVLAEVSSHPQPTPRRLQAVILVQQEFQQVARGSDLPGRPDFSLSHQPIFFAVWLRAADSVPA</sequence>